<reference evidence="3" key="1">
    <citation type="journal article" date="2016" name="Genome Announc.">
        <title>Draft genome sequence of Aspergillus niger strain An76.</title>
        <authorList>
            <person name="Gong W."/>
            <person name="Cheng Z."/>
            <person name="Zhang H."/>
            <person name="Liu L."/>
            <person name="Gao P."/>
            <person name="Wang L."/>
        </authorList>
    </citation>
    <scope>NUCLEOTIDE SEQUENCE [LARGE SCALE GENOMIC DNA]</scope>
    <source>
        <strain evidence="3">An76</strain>
    </source>
</reference>
<dbReference type="AlphaFoldDB" id="A0A100ICM5"/>
<dbReference type="EMBL" id="BCMY01000003">
    <property type="protein sequence ID" value="GAQ38335.1"/>
    <property type="molecule type" value="Genomic_DNA"/>
</dbReference>
<comment type="caution">
    <text evidence="2">The sequence shown here is derived from an EMBL/GenBank/DDBJ whole genome shotgun (WGS) entry which is preliminary data.</text>
</comment>
<dbReference type="VEuPathDB" id="FungiDB:An04g08610"/>
<dbReference type="VEuPathDB" id="FungiDB:ASPNIDRAFT2_1187258"/>
<dbReference type="OrthoDB" id="4509688at2759"/>
<protein>
    <submittedName>
        <fullName evidence="2">Uncharacterized protein</fullName>
    </submittedName>
</protein>
<feature type="region of interest" description="Disordered" evidence="1">
    <location>
        <begin position="1"/>
        <end position="21"/>
    </location>
</feature>
<accession>A0A100ICM5</accession>
<dbReference type="VEuPathDB" id="FungiDB:ATCC64974_85560"/>
<feature type="compositionally biased region" description="Polar residues" evidence="1">
    <location>
        <begin position="171"/>
        <end position="180"/>
    </location>
</feature>
<organism evidence="2 3">
    <name type="scientific">Aspergillus niger</name>
    <dbReference type="NCBI Taxonomy" id="5061"/>
    <lineage>
        <taxon>Eukaryota</taxon>
        <taxon>Fungi</taxon>
        <taxon>Dikarya</taxon>
        <taxon>Ascomycota</taxon>
        <taxon>Pezizomycotina</taxon>
        <taxon>Eurotiomycetes</taxon>
        <taxon>Eurotiomycetidae</taxon>
        <taxon>Eurotiales</taxon>
        <taxon>Aspergillaceae</taxon>
        <taxon>Aspergillus</taxon>
        <taxon>Aspergillus subgen. Circumdati</taxon>
    </lineage>
</organism>
<gene>
    <name evidence="2" type="ORF">ABL_02603</name>
</gene>
<dbReference type="VEuPathDB" id="FungiDB:M747DRAFT_103107"/>
<evidence type="ECO:0000256" key="1">
    <source>
        <dbReference type="SAM" id="MobiDB-lite"/>
    </source>
</evidence>
<proteinExistence type="predicted"/>
<feature type="compositionally biased region" description="Basic and acidic residues" evidence="1">
    <location>
        <begin position="1"/>
        <end position="12"/>
    </location>
</feature>
<dbReference type="Proteomes" id="UP000068243">
    <property type="component" value="Unassembled WGS sequence"/>
</dbReference>
<dbReference type="OMA" id="VQFYGLP"/>
<evidence type="ECO:0000313" key="2">
    <source>
        <dbReference type="EMBL" id="GAQ38335.1"/>
    </source>
</evidence>
<name>A0A100ICM5_ASPNG</name>
<sequence>MLHTSHPQEFEKWTSMGPSDTQMLGLESNFTDEELYGSHLSLNEFDLPSSQLLSPELCSEFDFATGETGSGLYHPSQPMGVANALNVPQLADKISSIFGESSFNTGPDPKPSNSDFSLDDLLRSASQLATERALYMNIPASTPSPRASQDSPSSRLHFVQSPLLDDPCSSPGMSQQSYSGSEGEWDREYNQGEPVQFYGLPDIGFPDSVSLQHALDDGLVQPSFGDPLPTISNAEGNSKSQSREISFTLDLEENGLTPLEMPDGSTRFTANWLPVDPEGGFTIRAPPTARKPEPNSNNNHQMTQDTGDYLFARNAFISIPTSTTHLRSTAASALHPATRLRATTDRAARFVHPTIAPVAAAPEKVTDVAPIIAPAPSKTISQRGRDAPLVCSPAINKPTLLPLSLIPVTESCVLMLCVTLRKVLVG</sequence>
<feature type="region of interest" description="Disordered" evidence="1">
    <location>
        <begin position="165"/>
        <end position="186"/>
    </location>
</feature>
<evidence type="ECO:0000313" key="3">
    <source>
        <dbReference type="Proteomes" id="UP000068243"/>
    </source>
</evidence>